<organism evidence="2 3">
    <name type="scientific">Vibrio fortis</name>
    <dbReference type="NCBI Taxonomy" id="212667"/>
    <lineage>
        <taxon>Bacteria</taxon>
        <taxon>Pseudomonadati</taxon>
        <taxon>Pseudomonadota</taxon>
        <taxon>Gammaproteobacteria</taxon>
        <taxon>Vibrionales</taxon>
        <taxon>Vibrionaceae</taxon>
        <taxon>Vibrio</taxon>
    </lineage>
</organism>
<dbReference type="SUPFAM" id="SSF51182">
    <property type="entry name" value="RmlC-like cupins"/>
    <property type="match status" value="1"/>
</dbReference>
<dbReference type="STRING" id="212667.VFDL14_19215"/>
<dbReference type="RefSeq" id="WP_032552413.1">
    <property type="nucleotide sequence ID" value="NZ_JFFR01000027.1"/>
</dbReference>
<accession>A0A066UMD8</accession>
<evidence type="ECO:0000313" key="2">
    <source>
        <dbReference type="EMBL" id="KDN27047.1"/>
    </source>
</evidence>
<dbReference type="Proteomes" id="UP000027219">
    <property type="component" value="Unassembled WGS sequence"/>
</dbReference>
<dbReference type="EMBL" id="JFFR01000027">
    <property type="protein sequence ID" value="KDN27047.1"/>
    <property type="molecule type" value="Genomic_DNA"/>
</dbReference>
<evidence type="ECO:0000259" key="1">
    <source>
        <dbReference type="Pfam" id="PF07883"/>
    </source>
</evidence>
<dbReference type="AlphaFoldDB" id="A0A066UMD8"/>
<keyword evidence="3" id="KW-1185">Reference proteome</keyword>
<evidence type="ECO:0000313" key="3">
    <source>
        <dbReference type="Proteomes" id="UP000027219"/>
    </source>
</evidence>
<dbReference type="InterPro" id="IPR013096">
    <property type="entry name" value="Cupin_2"/>
</dbReference>
<sequence length="104" mass="11778">MPNLFSEIPKDIPNEIFEDIVSTESIRIERIVSKGQSSPETGWYDQDEHEWVLVLSGQGVIGFENGSEVTLNSGDYINIKAHQKHKVVRTAADEATVWLAVFYR</sequence>
<dbReference type="Gene3D" id="2.60.120.10">
    <property type="entry name" value="Jelly Rolls"/>
    <property type="match status" value="1"/>
</dbReference>
<feature type="domain" description="Cupin type-2" evidence="1">
    <location>
        <begin position="34"/>
        <end position="102"/>
    </location>
</feature>
<dbReference type="OrthoDB" id="9798585at2"/>
<dbReference type="CDD" id="cd06981">
    <property type="entry name" value="cupin_reut_a1446"/>
    <property type="match status" value="1"/>
</dbReference>
<dbReference type="InterPro" id="IPR011051">
    <property type="entry name" value="RmlC_Cupin_sf"/>
</dbReference>
<name>A0A066UMD8_9VIBR</name>
<reference evidence="2 3" key="1">
    <citation type="submission" date="2014-02" db="EMBL/GenBank/DDBJ databases">
        <title>Vibrio fortis Dalian14 Genome Sequencing.</title>
        <authorList>
            <person name="Wang Y."/>
            <person name="Song L."/>
            <person name="Liu G."/>
            <person name="Ding J."/>
        </authorList>
    </citation>
    <scope>NUCLEOTIDE SEQUENCE [LARGE SCALE GENOMIC DNA]</scope>
    <source>
        <strain evidence="2 3">Dalian14</strain>
    </source>
</reference>
<protein>
    <submittedName>
        <fullName evidence="2">Cupin</fullName>
    </submittedName>
</protein>
<dbReference type="Pfam" id="PF07883">
    <property type="entry name" value="Cupin_2"/>
    <property type="match status" value="1"/>
</dbReference>
<comment type="caution">
    <text evidence="2">The sequence shown here is derived from an EMBL/GenBank/DDBJ whole genome shotgun (WGS) entry which is preliminary data.</text>
</comment>
<dbReference type="InterPro" id="IPR014710">
    <property type="entry name" value="RmlC-like_jellyroll"/>
</dbReference>
<gene>
    <name evidence="2" type="ORF">VFDL14_19215</name>
</gene>
<proteinExistence type="predicted"/>